<dbReference type="InterPro" id="IPR035979">
    <property type="entry name" value="RBD_domain_sf"/>
</dbReference>
<dbReference type="GO" id="GO:0071920">
    <property type="term" value="C:cleavage body"/>
    <property type="evidence" value="ECO:0007669"/>
    <property type="project" value="EnsemblFungi"/>
</dbReference>
<dbReference type="GO" id="GO:0140517">
    <property type="term" value="F:protein-RNA adaptor activity"/>
    <property type="evidence" value="ECO:0007669"/>
    <property type="project" value="EnsemblFungi"/>
</dbReference>
<dbReference type="GO" id="GO:1990251">
    <property type="term" value="C:nuclear exosome focus"/>
    <property type="evidence" value="ECO:0007669"/>
    <property type="project" value="EnsemblFungi"/>
</dbReference>
<dbReference type="AlphaFoldDB" id="A0A2V1AX56"/>
<keyword evidence="6" id="KW-1185">Reference proteome</keyword>
<dbReference type="Gene3D" id="3.30.70.330">
    <property type="match status" value="1"/>
</dbReference>
<dbReference type="PANTHER" id="PTHR23236">
    <property type="entry name" value="EUKARYOTIC TRANSLATION INITIATION FACTOR 4B/4H"/>
    <property type="match status" value="1"/>
</dbReference>
<feature type="compositionally biased region" description="Basic and acidic residues" evidence="3">
    <location>
        <begin position="50"/>
        <end position="63"/>
    </location>
</feature>
<dbReference type="GO" id="GO:0033620">
    <property type="term" value="C:Mei2 nuclear dot complex"/>
    <property type="evidence" value="ECO:0007669"/>
    <property type="project" value="EnsemblFungi"/>
</dbReference>
<dbReference type="InterPro" id="IPR000504">
    <property type="entry name" value="RRM_dom"/>
</dbReference>
<organism evidence="5 6">
    <name type="scientific">Candidozyma haemuli</name>
    <dbReference type="NCBI Taxonomy" id="45357"/>
    <lineage>
        <taxon>Eukaryota</taxon>
        <taxon>Fungi</taxon>
        <taxon>Dikarya</taxon>
        <taxon>Ascomycota</taxon>
        <taxon>Saccharomycotina</taxon>
        <taxon>Pichiomycetes</taxon>
        <taxon>Metschnikowiaceae</taxon>
        <taxon>Candidozyma</taxon>
    </lineage>
</organism>
<accession>A0A2V1AX56</accession>
<dbReference type="Pfam" id="PF00076">
    <property type="entry name" value="RRM_1"/>
    <property type="match status" value="1"/>
</dbReference>
<dbReference type="GO" id="GO:0140602">
    <property type="term" value="C:nucleolar peripheral inclusion body"/>
    <property type="evidence" value="ECO:0007669"/>
    <property type="project" value="EnsemblFungi"/>
</dbReference>
<feature type="region of interest" description="Disordered" evidence="3">
    <location>
        <begin position="1"/>
        <end position="64"/>
    </location>
</feature>
<proteinExistence type="predicted"/>
<dbReference type="SMART" id="SM00360">
    <property type="entry name" value="RRM"/>
    <property type="match status" value="1"/>
</dbReference>
<name>A0A2V1AX56_9ASCO</name>
<evidence type="ECO:0000256" key="1">
    <source>
        <dbReference type="ARBA" id="ARBA00022884"/>
    </source>
</evidence>
<dbReference type="SMR" id="A0A2V1AX56"/>
<dbReference type="SUPFAM" id="SSF54928">
    <property type="entry name" value="RNA-binding domain, RBD"/>
    <property type="match status" value="1"/>
</dbReference>
<feature type="region of interest" description="Disordered" evidence="3">
    <location>
        <begin position="187"/>
        <end position="215"/>
    </location>
</feature>
<dbReference type="InterPro" id="IPR012677">
    <property type="entry name" value="Nucleotide-bd_a/b_plait_sf"/>
</dbReference>
<dbReference type="GO" id="GO:0000785">
    <property type="term" value="C:chromatin"/>
    <property type="evidence" value="ECO:0007669"/>
    <property type="project" value="EnsemblFungi"/>
</dbReference>
<dbReference type="Proteomes" id="UP000244309">
    <property type="component" value="Unassembled WGS sequence"/>
</dbReference>
<keyword evidence="1 2" id="KW-0694">RNA-binding</keyword>
<gene>
    <name evidence="5" type="ORF">CXQ85_005254</name>
</gene>
<evidence type="ECO:0000256" key="3">
    <source>
        <dbReference type="SAM" id="MobiDB-lite"/>
    </source>
</evidence>
<dbReference type="EMBL" id="PKFO01000008">
    <property type="protein sequence ID" value="PVH22680.1"/>
    <property type="molecule type" value="Genomic_DNA"/>
</dbReference>
<protein>
    <recommendedName>
        <fullName evidence="4">RRM domain-containing protein</fullName>
    </recommendedName>
</protein>
<dbReference type="GO" id="GO:0005737">
    <property type="term" value="C:cytoplasm"/>
    <property type="evidence" value="ECO:0007669"/>
    <property type="project" value="EnsemblFungi"/>
</dbReference>
<evidence type="ECO:0000256" key="2">
    <source>
        <dbReference type="PROSITE-ProRule" id="PRU00176"/>
    </source>
</evidence>
<dbReference type="PROSITE" id="PS50102">
    <property type="entry name" value="RRM"/>
    <property type="match status" value="1"/>
</dbReference>
<dbReference type="GO" id="GO:0008143">
    <property type="term" value="F:poly(A) binding"/>
    <property type="evidence" value="ECO:0007669"/>
    <property type="project" value="EnsemblFungi"/>
</dbReference>
<dbReference type="GO" id="GO:0005730">
    <property type="term" value="C:nucleolus"/>
    <property type="evidence" value="ECO:0007669"/>
    <property type="project" value="EnsemblFungi"/>
</dbReference>
<dbReference type="VEuPathDB" id="FungiDB:CXQ85_005254"/>
<dbReference type="GO" id="GO:0106222">
    <property type="term" value="F:lncRNA binding"/>
    <property type="evidence" value="ECO:0007669"/>
    <property type="project" value="EnsemblFungi"/>
</dbReference>
<dbReference type="STRING" id="45357.A0A2V1AX56"/>
<feature type="compositionally biased region" description="Basic residues" evidence="3">
    <location>
        <begin position="187"/>
        <end position="200"/>
    </location>
</feature>
<feature type="compositionally biased region" description="Low complexity" evidence="3">
    <location>
        <begin position="34"/>
        <end position="49"/>
    </location>
</feature>
<feature type="domain" description="RRM" evidence="4">
    <location>
        <begin position="93"/>
        <end position="171"/>
    </location>
</feature>
<dbReference type="GeneID" id="37010584"/>
<evidence type="ECO:0000313" key="5">
    <source>
        <dbReference type="EMBL" id="PVH22680.1"/>
    </source>
</evidence>
<dbReference type="GO" id="GO:0033621">
    <property type="term" value="P:nuclear mRNA surveillance of meiosis-specific transcripts"/>
    <property type="evidence" value="ECO:0007669"/>
    <property type="project" value="EnsemblFungi"/>
</dbReference>
<sequence length="215" mass="23780">MSEPVPLDAQSEALRDDEMQQDFEIDEGAQTTIQPPAGAPEQQQQQKQQSPEERLQQTEREADALNEINTQASASIRSNDPEKAAEQAEIDSRSVYIGNVDYGTNPVELQQFFADCGVVERITIQTNKITGQPKGFAYVEFETPEGAHKAVAVHDGHDFRGRTLKVNLKRTNVPGFFRGGGRGRGRGFRGRGFHRGRGRGFRGGGGFRGGRFNPY</sequence>
<dbReference type="PANTHER" id="PTHR23236:SF12">
    <property type="entry name" value="EUKARYOTIC INITIATION FACTOR 4B-RELATED"/>
    <property type="match status" value="1"/>
</dbReference>
<reference evidence="5 6" key="1">
    <citation type="submission" date="2017-12" db="EMBL/GenBank/DDBJ databases">
        <title>Genome Sequence of a Multidrug-Resistant Candida haemulonii Isolate from a Patient with Chronic Leg Ulcers in Israel.</title>
        <authorList>
            <person name="Chow N.A."/>
            <person name="Gade L."/>
            <person name="Batra D."/>
            <person name="Rowe L.A."/>
            <person name="Ben-Ami R."/>
            <person name="Loparev V.N."/>
            <person name="Litvintseva A.P."/>
        </authorList>
    </citation>
    <scope>NUCLEOTIDE SEQUENCE [LARGE SCALE GENOMIC DNA]</scope>
    <source>
        <strain evidence="5 6">B11899</strain>
    </source>
</reference>
<dbReference type="OrthoDB" id="4726at2759"/>
<evidence type="ECO:0000259" key="4">
    <source>
        <dbReference type="PROSITE" id="PS50102"/>
    </source>
</evidence>
<comment type="caution">
    <text evidence="5">The sequence shown here is derived from an EMBL/GenBank/DDBJ whole genome shotgun (WGS) entry which is preliminary data.</text>
</comment>
<evidence type="ECO:0000313" key="6">
    <source>
        <dbReference type="Proteomes" id="UP000244309"/>
    </source>
</evidence>
<dbReference type="RefSeq" id="XP_025343620.1">
    <property type="nucleotide sequence ID" value="XM_025488853.1"/>
</dbReference>